<dbReference type="InterPro" id="IPR020845">
    <property type="entry name" value="AMP-binding_CS"/>
</dbReference>
<dbReference type="EMBL" id="NTFH01000009">
    <property type="protein sequence ID" value="PHQ14503.1"/>
    <property type="molecule type" value="Genomic_DNA"/>
</dbReference>
<dbReference type="Pfam" id="PF00501">
    <property type="entry name" value="AMP-binding"/>
    <property type="match status" value="1"/>
</dbReference>
<evidence type="ECO:0000259" key="3">
    <source>
        <dbReference type="Pfam" id="PF00501"/>
    </source>
</evidence>
<dbReference type="InterPro" id="IPR025110">
    <property type="entry name" value="AMP-bd_C"/>
</dbReference>
<keyword evidence="2" id="KW-0436">Ligase</keyword>
<comment type="similarity">
    <text evidence="1">Belongs to the ATP-dependent AMP-binding enzyme family.</text>
</comment>
<name>A0A2G1UJ42_9GAMM</name>
<evidence type="ECO:0000313" key="6">
    <source>
        <dbReference type="Proteomes" id="UP000231409"/>
    </source>
</evidence>
<dbReference type="InterPro" id="IPR000873">
    <property type="entry name" value="AMP-dep_synth/lig_dom"/>
</dbReference>
<dbReference type="Pfam" id="PF13193">
    <property type="entry name" value="AMP-binding_C"/>
    <property type="match status" value="1"/>
</dbReference>
<feature type="domain" description="AMP-dependent synthetase/ligase" evidence="3">
    <location>
        <begin position="16"/>
        <end position="383"/>
    </location>
</feature>
<evidence type="ECO:0000256" key="2">
    <source>
        <dbReference type="ARBA" id="ARBA00022598"/>
    </source>
</evidence>
<dbReference type="Gene3D" id="3.30.300.30">
    <property type="match status" value="1"/>
</dbReference>
<dbReference type="RefSeq" id="WP_099615008.1">
    <property type="nucleotide sequence ID" value="NZ_KZ319372.1"/>
</dbReference>
<dbReference type="GO" id="GO:0016878">
    <property type="term" value="F:acid-thiol ligase activity"/>
    <property type="evidence" value="ECO:0007669"/>
    <property type="project" value="UniProtKB-ARBA"/>
</dbReference>
<protein>
    <submittedName>
        <fullName evidence="5">Acyl-CoA synthase</fullName>
    </submittedName>
</protein>
<dbReference type="NCBIfam" id="NF004837">
    <property type="entry name" value="PRK06187.1"/>
    <property type="match status" value="1"/>
</dbReference>
<organism evidence="5 6">
    <name type="scientific">Marinobacter profundi</name>
    <dbReference type="NCBI Taxonomy" id="2666256"/>
    <lineage>
        <taxon>Bacteria</taxon>
        <taxon>Pseudomonadati</taxon>
        <taxon>Pseudomonadota</taxon>
        <taxon>Gammaproteobacteria</taxon>
        <taxon>Pseudomonadales</taxon>
        <taxon>Marinobacteraceae</taxon>
        <taxon>Marinobacter</taxon>
    </lineage>
</organism>
<dbReference type="CDD" id="cd17631">
    <property type="entry name" value="FACL_FadD13-like"/>
    <property type="match status" value="1"/>
</dbReference>
<keyword evidence="6" id="KW-1185">Reference proteome</keyword>
<dbReference type="Proteomes" id="UP000231409">
    <property type="component" value="Unassembled WGS sequence"/>
</dbReference>
<dbReference type="PROSITE" id="PS00455">
    <property type="entry name" value="AMP_BINDING"/>
    <property type="match status" value="1"/>
</dbReference>
<dbReference type="InterPro" id="IPR050237">
    <property type="entry name" value="ATP-dep_AMP-bd_enzyme"/>
</dbReference>
<gene>
    <name evidence="5" type="ORF">CLH61_12085</name>
</gene>
<dbReference type="FunFam" id="3.30.300.30:FF:000008">
    <property type="entry name" value="2,3-dihydroxybenzoate-AMP ligase"/>
    <property type="match status" value="1"/>
</dbReference>
<sequence>MMNTTGTAAIAVHHLLEKAAERWPRSPSVSFEGRTYSWQETHSRCQDLAHALAGLGVAAGDRVAYLGFNSHWCFELFFAAPMAGAIVVPVNFRLSVGEMVTCIEDAEPAVLLVDEHHLEQAAAIVGACPWLKAVVYAGHGAVPRDMIGYEQLLTEAKGTTLAPSGNDDTLVIFYTGGTTGRSKGVMLTHINQFTNALGGISWYRMVERETHLLASPMFHTAAGSRVYTATMTGTHTVILSRFDVVDVMQLVERYRINTMQIVPTMLQMMLDHPDFSGFDLSSLRLITYGAAPMPVALLERALKVLPRVSFAQSYGMTEASPVVTVLDGEDHSLEATRLPRLESVGRPVFHNHVRIVDGERRRLPPGEVGEIVVKGSNVMKGYWRAPELTNAVLQDGWYYTGDSGYLDEDGYLFLVGRIKDMIVSGGENVYPIEIENILSRHPAVRECAVIGVPHEKWGESVHAVIRLVAPDSVTEQDIKAYCRERIAHYKCPTAVTFVDDPLPVSTVNKILKTEIRKMVIDKLK</sequence>
<dbReference type="InterPro" id="IPR045851">
    <property type="entry name" value="AMP-bd_C_sf"/>
</dbReference>
<reference evidence="5 6" key="1">
    <citation type="submission" date="2017-09" db="EMBL/GenBank/DDBJ databases">
        <title>The draft genome sequences of Marinobacter sp. PWS21.</title>
        <authorList>
            <person name="Cao J."/>
        </authorList>
    </citation>
    <scope>NUCLEOTIDE SEQUENCE [LARGE SCALE GENOMIC DNA]</scope>
    <source>
        <strain evidence="5 6">PWS21</strain>
    </source>
</reference>
<accession>A0A2G1UJ42</accession>
<evidence type="ECO:0000256" key="1">
    <source>
        <dbReference type="ARBA" id="ARBA00006432"/>
    </source>
</evidence>
<dbReference type="PANTHER" id="PTHR43767">
    <property type="entry name" value="LONG-CHAIN-FATTY-ACID--COA LIGASE"/>
    <property type="match status" value="1"/>
</dbReference>
<dbReference type="SUPFAM" id="SSF56801">
    <property type="entry name" value="Acetyl-CoA synthetase-like"/>
    <property type="match status" value="1"/>
</dbReference>
<dbReference type="PANTHER" id="PTHR43767:SF1">
    <property type="entry name" value="NONRIBOSOMAL PEPTIDE SYNTHASE PES1 (EUROFUNG)-RELATED"/>
    <property type="match status" value="1"/>
</dbReference>
<feature type="domain" description="AMP-binding enzyme C-terminal" evidence="4">
    <location>
        <begin position="433"/>
        <end position="503"/>
    </location>
</feature>
<evidence type="ECO:0000259" key="4">
    <source>
        <dbReference type="Pfam" id="PF13193"/>
    </source>
</evidence>
<proteinExistence type="inferred from homology"/>
<evidence type="ECO:0000313" key="5">
    <source>
        <dbReference type="EMBL" id="PHQ14503.1"/>
    </source>
</evidence>
<comment type="caution">
    <text evidence="5">The sequence shown here is derived from an EMBL/GenBank/DDBJ whole genome shotgun (WGS) entry which is preliminary data.</text>
</comment>
<dbReference type="AlphaFoldDB" id="A0A2G1UJ42"/>
<dbReference type="InterPro" id="IPR042099">
    <property type="entry name" value="ANL_N_sf"/>
</dbReference>
<dbReference type="Gene3D" id="3.40.50.12780">
    <property type="entry name" value="N-terminal domain of ligase-like"/>
    <property type="match status" value="1"/>
</dbReference>